<dbReference type="AlphaFoldDB" id="A0A0R1NJ60"/>
<protein>
    <recommendedName>
        <fullName evidence="2">Nucleoid-associated protein FC98_GL001478</fullName>
    </recommendedName>
</protein>
<organism evidence="4 5">
    <name type="scientific">Lentilactobacillus kisonensis DSM 19906 = JCM 15041</name>
    <dbReference type="NCBI Taxonomy" id="1423766"/>
    <lineage>
        <taxon>Bacteria</taxon>
        <taxon>Bacillati</taxon>
        <taxon>Bacillota</taxon>
        <taxon>Bacilli</taxon>
        <taxon>Lactobacillales</taxon>
        <taxon>Lactobacillaceae</taxon>
        <taxon>Lentilactobacillus</taxon>
    </lineage>
</organism>
<dbReference type="HAMAP" id="MF_00274">
    <property type="entry name" value="DNA_YbaB_EbfC"/>
    <property type="match status" value="1"/>
</dbReference>
<dbReference type="Proteomes" id="UP000051439">
    <property type="component" value="Unassembled WGS sequence"/>
</dbReference>
<dbReference type="PATRIC" id="fig|1423766.4.peg.1532"/>
<dbReference type="InterPro" id="IPR036894">
    <property type="entry name" value="YbaB-like_sf"/>
</dbReference>
<dbReference type="Gene3D" id="3.30.1310.10">
    <property type="entry name" value="Nucleoid-associated protein YbaB-like domain"/>
    <property type="match status" value="1"/>
</dbReference>
<proteinExistence type="inferred from homology"/>
<accession>A0A0R1NJ60</accession>
<evidence type="ECO:0000256" key="1">
    <source>
        <dbReference type="ARBA" id="ARBA00023125"/>
    </source>
</evidence>
<feature type="compositionally biased region" description="Low complexity" evidence="3">
    <location>
        <begin position="1"/>
        <end position="14"/>
    </location>
</feature>
<comment type="subunit">
    <text evidence="2">Homodimer.</text>
</comment>
<keyword evidence="2" id="KW-0963">Cytoplasm</keyword>
<dbReference type="GO" id="GO:0005829">
    <property type="term" value="C:cytosol"/>
    <property type="evidence" value="ECO:0007669"/>
    <property type="project" value="TreeGrafter"/>
</dbReference>
<keyword evidence="1 2" id="KW-0238">DNA-binding</keyword>
<feature type="region of interest" description="Disordered" evidence="3">
    <location>
        <begin position="1"/>
        <end position="26"/>
    </location>
</feature>
<dbReference type="PANTHER" id="PTHR33449:SF1">
    <property type="entry name" value="NUCLEOID-ASSOCIATED PROTEIN YBAB"/>
    <property type="match status" value="1"/>
</dbReference>
<dbReference type="PIRSF" id="PIRSF004555">
    <property type="entry name" value="UCP004555"/>
    <property type="match status" value="1"/>
</dbReference>
<comment type="similarity">
    <text evidence="2">Belongs to the YbaB/EbfC family.</text>
</comment>
<comment type="subcellular location">
    <subcellularLocation>
        <location evidence="2">Cytoplasm</location>
        <location evidence="2">Nucleoid</location>
    </subcellularLocation>
</comment>
<evidence type="ECO:0000313" key="4">
    <source>
        <dbReference type="EMBL" id="KRL20464.1"/>
    </source>
</evidence>
<keyword evidence="5" id="KW-1185">Reference proteome</keyword>
<dbReference type="NCBIfam" id="TIGR00103">
    <property type="entry name" value="DNA_YbaB_EbfC"/>
    <property type="match status" value="1"/>
</dbReference>
<dbReference type="SUPFAM" id="SSF82607">
    <property type="entry name" value="YbaB-like"/>
    <property type="match status" value="1"/>
</dbReference>
<evidence type="ECO:0000256" key="2">
    <source>
        <dbReference type="HAMAP-Rule" id="MF_00274"/>
    </source>
</evidence>
<dbReference type="Pfam" id="PF02575">
    <property type="entry name" value="YbaB_DNA_bd"/>
    <property type="match status" value="1"/>
</dbReference>
<dbReference type="GO" id="GO:0003677">
    <property type="term" value="F:DNA binding"/>
    <property type="evidence" value="ECO:0007669"/>
    <property type="project" value="UniProtKB-UniRule"/>
</dbReference>
<gene>
    <name evidence="4" type="ORF">FC98_GL001478</name>
</gene>
<sequence length="105" mass="11881">MTMMNGMNRNNMMKQMKKMQKQLAEEQDNLKQQEFTGVAPDDMVKVTFNGERKMTDIRIKPEAIDPDDPEMLADLVLAAVNDGLTKVEKTTQQTLGKYTKGLPGM</sequence>
<dbReference type="EMBL" id="AZEB01000026">
    <property type="protein sequence ID" value="KRL20464.1"/>
    <property type="molecule type" value="Genomic_DNA"/>
</dbReference>
<comment type="function">
    <text evidence="2">Binds to DNA and alters its conformation. May be involved in regulation of gene expression, nucleoid organization and DNA protection.</text>
</comment>
<comment type="caution">
    <text evidence="4">The sequence shown here is derived from an EMBL/GenBank/DDBJ whole genome shotgun (WGS) entry which is preliminary data.</text>
</comment>
<name>A0A0R1NJ60_9LACO</name>
<evidence type="ECO:0000256" key="3">
    <source>
        <dbReference type="SAM" id="MobiDB-lite"/>
    </source>
</evidence>
<reference evidence="4 5" key="1">
    <citation type="journal article" date="2015" name="Genome Announc.">
        <title>Expanding the biotechnology potential of lactobacilli through comparative genomics of 213 strains and associated genera.</title>
        <authorList>
            <person name="Sun Z."/>
            <person name="Harris H.M."/>
            <person name="McCann A."/>
            <person name="Guo C."/>
            <person name="Argimon S."/>
            <person name="Zhang W."/>
            <person name="Yang X."/>
            <person name="Jeffery I.B."/>
            <person name="Cooney J.C."/>
            <person name="Kagawa T.F."/>
            <person name="Liu W."/>
            <person name="Song Y."/>
            <person name="Salvetti E."/>
            <person name="Wrobel A."/>
            <person name="Rasinkangas P."/>
            <person name="Parkhill J."/>
            <person name="Rea M.C."/>
            <person name="O'Sullivan O."/>
            <person name="Ritari J."/>
            <person name="Douillard F.P."/>
            <person name="Paul Ross R."/>
            <person name="Yang R."/>
            <person name="Briner A.E."/>
            <person name="Felis G.E."/>
            <person name="de Vos W.M."/>
            <person name="Barrangou R."/>
            <person name="Klaenhammer T.R."/>
            <person name="Caufield P.W."/>
            <person name="Cui Y."/>
            <person name="Zhang H."/>
            <person name="O'Toole P.W."/>
        </authorList>
    </citation>
    <scope>NUCLEOTIDE SEQUENCE [LARGE SCALE GENOMIC DNA]</scope>
    <source>
        <strain evidence="4 5">DSM 19906</strain>
    </source>
</reference>
<dbReference type="InterPro" id="IPR004401">
    <property type="entry name" value="YbaB/EbfC"/>
</dbReference>
<evidence type="ECO:0000313" key="5">
    <source>
        <dbReference type="Proteomes" id="UP000051439"/>
    </source>
</evidence>
<dbReference type="GO" id="GO:0043590">
    <property type="term" value="C:bacterial nucleoid"/>
    <property type="evidence" value="ECO:0007669"/>
    <property type="project" value="UniProtKB-UniRule"/>
</dbReference>
<dbReference type="PANTHER" id="PTHR33449">
    <property type="entry name" value="NUCLEOID-ASSOCIATED PROTEIN YBAB"/>
    <property type="match status" value="1"/>
</dbReference>